<organism evidence="2 3">
    <name type="scientific">Halobacillus dabanensis</name>
    <dbReference type="NCBI Taxonomy" id="240302"/>
    <lineage>
        <taxon>Bacteria</taxon>
        <taxon>Bacillati</taxon>
        <taxon>Bacillota</taxon>
        <taxon>Bacilli</taxon>
        <taxon>Bacillales</taxon>
        <taxon>Bacillaceae</taxon>
        <taxon>Halobacillus</taxon>
    </lineage>
</organism>
<keyword evidence="1" id="KW-0472">Membrane</keyword>
<evidence type="ECO:0000313" key="2">
    <source>
        <dbReference type="EMBL" id="SFJ29866.1"/>
    </source>
</evidence>
<dbReference type="EMBL" id="FOSB01000001">
    <property type="protein sequence ID" value="SFJ29866.1"/>
    <property type="molecule type" value="Genomic_DNA"/>
</dbReference>
<evidence type="ECO:0000313" key="3">
    <source>
        <dbReference type="Proteomes" id="UP000183557"/>
    </source>
</evidence>
<protein>
    <recommendedName>
        <fullName evidence="4">Permease</fullName>
    </recommendedName>
</protein>
<gene>
    <name evidence="2" type="ORF">SAMN04487936_101583</name>
</gene>
<name>A0A1I3Q9T2_HALDA</name>
<proteinExistence type="predicted"/>
<evidence type="ECO:0000256" key="1">
    <source>
        <dbReference type="SAM" id="Phobius"/>
    </source>
</evidence>
<evidence type="ECO:0008006" key="4">
    <source>
        <dbReference type="Google" id="ProtNLM"/>
    </source>
</evidence>
<keyword evidence="1" id="KW-1133">Transmembrane helix</keyword>
<accession>A0A1I3Q9T2</accession>
<dbReference type="Proteomes" id="UP000183557">
    <property type="component" value="Unassembled WGS sequence"/>
</dbReference>
<reference evidence="3" key="1">
    <citation type="submission" date="2016-10" db="EMBL/GenBank/DDBJ databases">
        <authorList>
            <person name="Varghese N."/>
            <person name="Submissions S."/>
        </authorList>
    </citation>
    <scope>NUCLEOTIDE SEQUENCE [LARGE SCALE GENOMIC DNA]</scope>
    <source>
        <strain evidence="3">CGMCC 1.3704</strain>
    </source>
</reference>
<dbReference type="AlphaFoldDB" id="A0A1I3Q9T2"/>
<sequence>MKISVNKMPRKDIILGLIFIVVLYITLPYFGIDSFSVVLALISIVEWGTKYILPWIVLYWGVRLIKRLESK</sequence>
<feature type="transmembrane region" description="Helical" evidence="1">
    <location>
        <begin position="12"/>
        <end position="32"/>
    </location>
</feature>
<keyword evidence="1" id="KW-0812">Transmembrane</keyword>
<feature type="transmembrane region" description="Helical" evidence="1">
    <location>
        <begin position="38"/>
        <end position="62"/>
    </location>
</feature>
<keyword evidence="3" id="KW-1185">Reference proteome</keyword>